<comment type="similarity">
    <text evidence="1 3">Belongs to the acetaldehyde dehydrogenase family.</text>
</comment>
<dbReference type="InterPro" id="IPR036291">
    <property type="entry name" value="NAD(P)-bd_dom_sf"/>
</dbReference>
<dbReference type="RefSeq" id="WP_109350138.1">
    <property type="nucleotide sequence ID" value="NZ_BJUE01000057.1"/>
</dbReference>
<comment type="catalytic activity">
    <reaction evidence="3">
        <text>acetaldehyde + NAD(+) + CoA = acetyl-CoA + NADH + H(+)</text>
        <dbReference type="Rhea" id="RHEA:23288"/>
        <dbReference type="ChEBI" id="CHEBI:15343"/>
        <dbReference type="ChEBI" id="CHEBI:15378"/>
        <dbReference type="ChEBI" id="CHEBI:57287"/>
        <dbReference type="ChEBI" id="CHEBI:57288"/>
        <dbReference type="ChEBI" id="CHEBI:57540"/>
        <dbReference type="ChEBI" id="CHEBI:57945"/>
        <dbReference type="EC" id="1.2.1.10"/>
    </reaction>
</comment>
<feature type="binding site" evidence="3">
    <location>
        <begin position="160"/>
        <end position="168"/>
    </location>
    <ligand>
        <name>NAD(+)</name>
        <dbReference type="ChEBI" id="CHEBI:57540"/>
    </ligand>
</feature>
<evidence type="ECO:0000256" key="1">
    <source>
        <dbReference type="ARBA" id="ARBA00009244"/>
    </source>
</evidence>
<evidence type="ECO:0000259" key="4">
    <source>
        <dbReference type="SMART" id="SM00859"/>
    </source>
</evidence>
<reference evidence="5 7" key="1">
    <citation type="submission" date="2018-06" db="EMBL/GenBank/DDBJ databases">
        <authorList>
            <consortium name="Pathogen Informatics"/>
            <person name="Doyle S."/>
        </authorList>
    </citation>
    <scope>NUCLEOTIDE SEQUENCE [LARGE SCALE GENOMIC DNA]</scope>
    <source>
        <strain evidence="5 7">NCTC10597</strain>
    </source>
</reference>
<dbReference type="Gene3D" id="3.40.50.720">
    <property type="entry name" value="NAD(P)-binding Rossmann-like Domain"/>
    <property type="match status" value="1"/>
</dbReference>
<dbReference type="GO" id="GO:0051287">
    <property type="term" value="F:NAD binding"/>
    <property type="evidence" value="ECO:0007669"/>
    <property type="project" value="UniProtKB-UniRule"/>
</dbReference>
<dbReference type="EMBL" id="UGNP01000001">
    <property type="protein sequence ID" value="STX09341.1"/>
    <property type="molecule type" value="Genomic_DNA"/>
</dbReference>
<evidence type="ECO:0000256" key="3">
    <source>
        <dbReference type="HAMAP-Rule" id="MF_01657"/>
    </source>
</evidence>
<dbReference type="Proteomes" id="UP000254330">
    <property type="component" value="Unassembled WGS sequence"/>
</dbReference>
<sequence>MVEKIKCTIVGSGNIGTDLMYKLLRSEVLEPAIMVGIDPASSGLALAKKQGLKIIDNGVEGLAEFKNDSAIIFEATSANAHIKNAPIFKEWGKKVVDLTPAAVGPFLIPAVNLELLESANVDNVNMVTCGGQATVPIVRAISNVIPVEYAEIVSSVSGKSAGPGTRQNIDEFTETTAHALREIGRAKQSKTIIILNPADPPILMRNTVYVKISEYSEKIYSEIGESLNNMVEILQSYVPGYRLKSQPVMKKNLITIQIEVEGMGDFLPKYAGNLDIITAAAVKTAEMMAQQMSMEEC</sequence>
<dbReference type="Gene3D" id="3.30.360.10">
    <property type="entry name" value="Dihydrodipicolinate Reductase, domain 2"/>
    <property type="match status" value="1"/>
</dbReference>
<feature type="binding site" evidence="3">
    <location>
        <begin position="12"/>
        <end position="15"/>
    </location>
    <ligand>
        <name>NAD(+)</name>
        <dbReference type="ChEBI" id="CHEBI:57540"/>
    </ligand>
</feature>
<dbReference type="NCBIfam" id="TIGR03215">
    <property type="entry name" value="ac_ald_DH_ac"/>
    <property type="match status" value="1"/>
</dbReference>
<dbReference type="SMART" id="SM00859">
    <property type="entry name" value="Semialdhyde_dh"/>
    <property type="match status" value="1"/>
</dbReference>
<dbReference type="PIRSF" id="PIRSF015689">
    <property type="entry name" value="Actaldh_dh_actl"/>
    <property type="match status" value="1"/>
</dbReference>
<dbReference type="SUPFAM" id="SSF51735">
    <property type="entry name" value="NAD(P)-binding Rossmann-fold domains"/>
    <property type="match status" value="1"/>
</dbReference>
<keyword evidence="8" id="KW-1185">Reference proteome</keyword>
<evidence type="ECO:0000313" key="5">
    <source>
        <dbReference type="EMBL" id="STX09341.1"/>
    </source>
</evidence>
<feature type="domain" description="Semialdehyde dehydrogenase NAD-binding" evidence="4">
    <location>
        <begin position="6"/>
        <end position="119"/>
    </location>
</feature>
<dbReference type="GO" id="GO:0008774">
    <property type="term" value="F:acetaldehyde dehydrogenase (acetylating) activity"/>
    <property type="evidence" value="ECO:0007669"/>
    <property type="project" value="UniProtKB-UniRule"/>
</dbReference>
<dbReference type="AlphaFoldDB" id="A0A2U3ABE7"/>
<dbReference type="SUPFAM" id="SSF55347">
    <property type="entry name" value="Glyceraldehyde-3-phosphate dehydrogenase-like, C-terminal domain"/>
    <property type="match status" value="1"/>
</dbReference>
<dbReference type="Pfam" id="PF09290">
    <property type="entry name" value="AcetDehyd-dimer"/>
    <property type="match status" value="1"/>
</dbReference>
<reference evidence="6 8" key="2">
    <citation type="submission" date="2019-03" db="EMBL/GenBank/DDBJ databases">
        <title>Genomic Encyclopedia of Type Strains, Phase IV (KMG-IV): sequencing the most valuable type-strain genomes for metagenomic binning, comparative biology and taxonomic classification.</title>
        <authorList>
            <person name="Goeker M."/>
        </authorList>
    </citation>
    <scope>NUCLEOTIDE SEQUENCE [LARGE SCALE GENOMIC DNA]</scope>
    <source>
        <strain evidence="6 8">DSM 20580</strain>
    </source>
</reference>
<protein>
    <recommendedName>
        <fullName evidence="3">Acetaldehyde dehydrogenase</fullName>
        <ecNumber evidence="3">1.2.1.10</ecNumber>
    </recommendedName>
    <alternativeName>
        <fullName evidence="3">Acetaldehyde dehydrogenase [acetylating]</fullName>
    </alternativeName>
</protein>
<dbReference type="EC" id="1.2.1.10" evidence="3"/>
<dbReference type="InterPro" id="IPR000534">
    <property type="entry name" value="Semialdehyde_DH_NAD-bd"/>
</dbReference>
<keyword evidence="3 5" id="KW-0560">Oxidoreductase</keyword>
<comment type="caution">
    <text evidence="5">The sequence shown here is derived from an EMBL/GenBank/DDBJ whole genome shotgun (WGS) entry which is preliminary data.</text>
</comment>
<evidence type="ECO:0000313" key="8">
    <source>
        <dbReference type="Proteomes" id="UP000294641"/>
    </source>
</evidence>
<feature type="binding site" evidence="3">
    <location>
        <position position="273"/>
    </location>
    <ligand>
        <name>NAD(+)</name>
        <dbReference type="ChEBI" id="CHEBI:57540"/>
    </ligand>
</feature>
<proteinExistence type="inferred from homology"/>
<dbReference type="OrthoDB" id="9786743at2"/>
<keyword evidence="3" id="KW-0058">Aromatic hydrocarbons catabolism</keyword>
<dbReference type="EMBL" id="SNZG01000024">
    <property type="protein sequence ID" value="TDR36558.1"/>
    <property type="molecule type" value="Genomic_DNA"/>
</dbReference>
<gene>
    <name evidence="5" type="primary">bphJ</name>
    <name evidence="6" type="ORF">DFR61_12421</name>
    <name evidence="5" type="ORF">NCTC10597_01013</name>
</gene>
<dbReference type="HAMAP" id="MF_01657">
    <property type="entry name" value="Ac_ald_DH_ac"/>
    <property type="match status" value="1"/>
</dbReference>
<evidence type="ECO:0000313" key="6">
    <source>
        <dbReference type="EMBL" id="TDR36558.1"/>
    </source>
</evidence>
<keyword evidence="2 3" id="KW-0520">NAD</keyword>
<feature type="active site" description="Acyl-thioester intermediate" evidence="3">
    <location>
        <position position="129"/>
    </location>
</feature>
<organism evidence="5 7">
    <name type="scientific">Kurthia zopfii</name>
    <dbReference type="NCBI Taxonomy" id="1650"/>
    <lineage>
        <taxon>Bacteria</taxon>
        <taxon>Bacillati</taxon>
        <taxon>Bacillota</taxon>
        <taxon>Bacilli</taxon>
        <taxon>Bacillales</taxon>
        <taxon>Caryophanaceae</taxon>
        <taxon>Kurthia</taxon>
    </lineage>
</organism>
<evidence type="ECO:0000256" key="2">
    <source>
        <dbReference type="ARBA" id="ARBA00023027"/>
    </source>
</evidence>
<dbReference type="InterPro" id="IPR015426">
    <property type="entry name" value="Acetylaldehyde_DH_C"/>
</dbReference>
<name>A0A2U3ABE7_9BACL</name>
<accession>A0A2U3ABE7</accession>
<dbReference type="CDD" id="cd23933">
    <property type="entry name" value="ALDH_C"/>
    <property type="match status" value="1"/>
</dbReference>
<dbReference type="Proteomes" id="UP000294641">
    <property type="component" value="Unassembled WGS sequence"/>
</dbReference>
<dbReference type="NCBIfam" id="NF006157">
    <property type="entry name" value="PRK08300.1"/>
    <property type="match status" value="1"/>
</dbReference>
<dbReference type="InterPro" id="IPR003361">
    <property type="entry name" value="Acetaldehyde_dehydrogenase"/>
</dbReference>
<evidence type="ECO:0000313" key="7">
    <source>
        <dbReference type="Proteomes" id="UP000254330"/>
    </source>
</evidence>